<gene>
    <name evidence="8" type="ORF">CLV32_1238</name>
</gene>
<feature type="transmembrane region" description="Helical" evidence="6">
    <location>
        <begin position="6"/>
        <end position="26"/>
    </location>
</feature>
<accession>A0A4R6IRF3</accession>
<dbReference type="PRINTS" id="PR00344">
    <property type="entry name" value="BCTRLSENSOR"/>
</dbReference>
<keyword evidence="9" id="KW-1185">Reference proteome</keyword>
<dbReference type="EMBL" id="SNWM01000001">
    <property type="protein sequence ID" value="TDO24943.1"/>
    <property type="molecule type" value="Genomic_DNA"/>
</dbReference>
<dbReference type="SUPFAM" id="SSF55874">
    <property type="entry name" value="ATPase domain of HSP90 chaperone/DNA topoisomerase II/histidine kinase"/>
    <property type="match status" value="1"/>
</dbReference>
<dbReference type="Pfam" id="PF02518">
    <property type="entry name" value="HATPase_c"/>
    <property type="match status" value="1"/>
</dbReference>
<dbReference type="InterPro" id="IPR003594">
    <property type="entry name" value="HATPase_dom"/>
</dbReference>
<dbReference type="PANTHER" id="PTHR43547">
    <property type="entry name" value="TWO-COMPONENT HISTIDINE KINASE"/>
    <property type="match status" value="1"/>
</dbReference>
<dbReference type="InterPro" id="IPR036097">
    <property type="entry name" value="HisK_dim/P_sf"/>
</dbReference>
<reference evidence="8 9" key="1">
    <citation type="submission" date="2019-03" db="EMBL/GenBank/DDBJ databases">
        <title>Genomic Encyclopedia of Archaeal and Bacterial Type Strains, Phase II (KMG-II): from individual species to whole genera.</title>
        <authorList>
            <person name="Goeker M."/>
        </authorList>
    </citation>
    <scope>NUCLEOTIDE SEQUENCE [LARGE SCALE GENOMIC DNA]</scope>
    <source>
        <strain evidence="8 9">DSM 19034</strain>
    </source>
</reference>
<evidence type="ECO:0000313" key="9">
    <source>
        <dbReference type="Proteomes" id="UP000295499"/>
    </source>
</evidence>
<dbReference type="InterPro" id="IPR005467">
    <property type="entry name" value="His_kinase_dom"/>
</dbReference>
<dbReference type="Gene3D" id="1.10.287.130">
    <property type="match status" value="1"/>
</dbReference>
<dbReference type="Pfam" id="PF00512">
    <property type="entry name" value="HisKA"/>
    <property type="match status" value="1"/>
</dbReference>
<feature type="transmembrane region" description="Helical" evidence="6">
    <location>
        <begin position="243"/>
        <end position="263"/>
    </location>
</feature>
<name>A0A4R6IRF3_9SPHI</name>
<comment type="catalytic activity">
    <reaction evidence="1">
        <text>ATP + protein L-histidine = ADP + protein N-phospho-L-histidine.</text>
        <dbReference type="EC" id="2.7.13.3"/>
    </reaction>
</comment>
<dbReference type="InterPro" id="IPR003661">
    <property type="entry name" value="HisK_dim/P_dom"/>
</dbReference>
<dbReference type="AlphaFoldDB" id="A0A4R6IRF3"/>
<dbReference type="SUPFAM" id="SSF47384">
    <property type="entry name" value="Homodimeric domain of signal transducing histidine kinase"/>
    <property type="match status" value="1"/>
</dbReference>
<dbReference type="Gene3D" id="3.30.565.10">
    <property type="entry name" value="Histidine kinase-like ATPase, C-terminal domain"/>
    <property type="match status" value="1"/>
</dbReference>
<dbReference type="SMART" id="SM00388">
    <property type="entry name" value="HisKA"/>
    <property type="match status" value="1"/>
</dbReference>
<comment type="caution">
    <text evidence="8">The sequence shown here is derived from an EMBL/GenBank/DDBJ whole genome shotgun (WGS) entry which is preliminary data.</text>
</comment>
<evidence type="ECO:0000256" key="5">
    <source>
        <dbReference type="ARBA" id="ARBA00022777"/>
    </source>
</evidence>
<keyword evidence="4" id="KW-0808">Transferase</keyword>
<evidence type="ECO:0000313" key="8">
    <source>
        <dbReference type="EMBL" id="TDO24943.1"/>
    </source>
</evidence>
<dbReference type="SMART" id="SM00387">
    <property type="entry name" value="HATPase_c"/>
    <property type="match status" value="1"/>
</dbReference>
<evidence type="ECO:0000256" key="2">
    <source>
        <dbReference type="ARBA" id="ARBA00012438"/>
    </source>
</evidence>
<evidence type="ECO:0000256" key="3">
    <source>
        <dbReference type="ARBA" id="ARBA00022553"/>
    </source>
</evidence>
<dbReference type="Proteomes" id="UP000295499">
    <property type="component" value="Unassembled WGS sequence"/>
</dbReference>
<dbReference type="PROSITE" id="PS50109">
    <property type="entry name" value="HIS_KIN"/>
    <property type="match status" value="1"/>
</dbReference>
<keyword evidence="5" id="KW-0418">Kinase</keyword>
<dbReference type="OrthoDB" id="921707at2"/>
<keyword evidence="6" id="KW-1133">Transmembrane helix</keyword>
<keyword evidence="6" id="KW-0812">Transmembrane</keyword>
<feature type="domain" description="Histidine kinase" evidence="7">
    <location>
        <begin position="282"/>
        <end position="497"/>
    </location>
</feature>
<dbReference type="InterPro" id="IPR036890">
    <property type="entry name" value="HATPase_C_sf"/>
</dbReference>
<evidence type="ECO:0000256" key="4">
    <source>
        <dbReference type="ARBA" id="ARBA00022679"/>
    </source>
</evidence>
<organism evidence="8 9">
    <name type="scientific">Pedobacter duraquae</name>
    <dbReference type="NCBI Taxonomy" id="425511"/>
    <lineage>
        <taxon>Bacteria</taxon>
        <taxon>Pseudomonadati</taxon>
        <taxon>Bacteroidota</taxon>
        <taxon>Sphingobacteriia</taxon>
        <taxon>Sphingobacteriales</taxon>
        <taxon>Sphingobacteriaceae</taxon>
        <taxon>Pedobacter</taxon>
    </lineage>
</organism>
<evidence type="ECO:0000259" key="7">
    <source>
        <dbReference type="PROSITE" id="PS50109"/>
    </source>
</evidence>
<dbReference type="CDD" id="cd00082">
    <property type="entry name" value="HisKA"/>
    <property type="match status" value="1"/>
</dbReference>
<evidence type="ECO:0000256" key="1">
    <source>
        <dbReference type="ARBA" id="ARBA00000085"/>
    </source>
</evidence>
<dbReference type="InterPro" id="IPR004358">
    <property type="entry name" value="Sig_transdc_His_kin-like_C"/>
</dbReference>
<dbReference type="PROSITE" id="PS51257">
    <property type="entry name" value="PROKAR_LIPOPROTEIN"/>
    <property type="match status" value="1"/>
</dbReference>
<dbReference type="GO" id="GO:0000155">
    <property type="term" value="F:phosphorelay sensor kinase activity"/>
    <property type="evidence" value="ECO:0007669"/>
    <property type="project" value="InterPro"/>
</dbReference>
<keyword evidence="6" id="KW-0472">Membrane</keyword>
<evidence type="ECO:0000256" key="6">
    <source>
        <dbReference type="SAM" id="Phobius"/>
    </source>
</evidence>
<dbReference type="FunFam" id="3.30.565.10:FF:000006">
    <property type="entry name" value="Sensor histidine kinase WalK"/>
    <property type="match status" value="1"/>
</dbReference>
<dbReference type="PANTHER" id="PTHR43547:SF2">
    <property type="entry name" value="HYBRID SIGNAL TRANSDUCTION HISTIDINE KINASE C"/>
    <property type="match status" value="1"/>
</dbReference>
<keyword evidence="3" id="KW-0597">Phosphoprotein</keyword>
<dbReference type="CDD" id="cd00075">
    <property type="entry name" value="HATPase"/>
    <property type="match status" value="1"/>
</dbReference>
<protein>
    <recommendedName>
        <fullName evidence="2">histidine kinase</fullName>
        <ecNumber evidence="2">2.7.13.3</ecNumber>
    </recommendedName>
</protein>
<dbReference type="EC" id="2.7.13.3" evidence="2"/>
<sequence length="497" mass="56424">MKYKVNLIIALMTACTTLILGLQLYWNYQAYKSSVRVFKSDINDVLEKSINRMEDFRRDEFATQYKKWLADTNLIVVSAKYSAGVKSTIYSIRDKHQGAVKRPPFTISFKDLPRIDSISPAAKVNFINMFAKNVLYHDLRGGSTYYYTDTLGDLMSAALQKDLPDTARLRNIYMKELAKRNIDNDFQLVQAKYTFKGFAADNQETNQELYSTRSFKYAFGHPAQQIAALFPNPNLVLLRSMKWVLLNGLLLFALTIGCFIYTIKTIRSQQTITLLKDDFVNNMTHELKTPVATIGIAAEAIQDFKLSEKATSEYLGIIRQQSSHLTNLIDQILKSGTGALREHTLDLKNLSVSELVAESIKQFEPQLSERNAKINLLIDPSELFVMGDESHLSNVLINILDNAVKYGSHPLEINLNYRRANNNLIIRVSNNGSSIPPEFKEKIFERFFRIPTGNLHNVKGYGLGLSYSRDIIKKHKGTLTLSTAEQLTTFTIQLPLS</sequence>
<dbReference type="RefSeq" id="WP_133553358.1">
    <property type="nucleotide sequence ID" value="NZ_SNWM01000001.1"/>
</dbReference>
<proteinExistence type="predicted"/>